<dbReference type="PANTHER" id="PTHR36195:SF4">
    <property type="entry name" value="DOMAIN PROTEIN, PUTATIVE (AFU_ORTHOLOGUE AFUA_5G01990)-RELATED"/>
    <property type="match status" value="1"/>
</dbReference>
<dbReference type="Proteomes" id="UP000664203">
    <property type="component" value="Unassembled WGS sequence"/>
</dbReference>
<feature type="signal peptide" evidence="1">
    <location>
        <begin position="1"/>
        <end position="21"/>
    </location>
</feature>
<feature type="chain" id="PRO_5034384829" evidence="1">
    <location>
        <begin position="22"/>
        <end position="206"/>
    </location>
</feature>
<dbReference type="InterPro" id="IPR006771">
    <property type="entry name" value="CetA-like"/>
</dbReference>
<dbReference type="AlphaFoldDB" id="A0A8H3F4T9"/>
<keyword evidence="3" id="KW-1185">Reference proteome</keyword>
<dbReference type="PANTHER" id="PTHR36195">
    <property type="entry name" value="DOMAIN PROTEIN, PUTATIVE (AFU_ORTHOLOGUE AFUA_5G01990)-RELATED-RELATED"/>
    <property type="match status" value="1"/>
</dbReference>
<dbReference type="Pfam" id="PF04681">
    <property type="entry name" value="Bys1"/>
    <property type="match status" value="1"/>
</dbReference>
<evidence type="ECO:0000313" key="2">
    <source>
        <dbReference type="EMBL" id="CAF9914346.1"/>
    </source>
</evidence>
<dbReference type="OrthoDB" id="5144514at2759"/>
<proteinExistence type="predicted"/>
<gene>
    <name evidence="2" type="ORF">ALECFALPRED_009531</name>
</gene>
<evidence type="ECO:0000256" key="1">
    <source>
        <dbReference type="SAM" id="SignalP"/>
    </source>
</evidence>
<accession>A0A8H3F4T9</accession>
<sequence length="206" mass="21142">MHSTTALATVVSMGSFLLASGSPAGQSSKMAIQLPTGGAAVTAAPPVPTFGTVPAKQAGVSDLAAAALGDSNVVNDCTFPVYLYVCDQSSCGAEVTVQPKSEWSAPITSTTEDGVSIKIGTTSGEVEKPILQLEYTNANGLIYFDASQVNGNPFGTWGYWMGDLSGLHETCSPPCTDCSFVYNTPTDGTVFNTANTDSIGFTLCAA</sequence>
<organism evidence="2 3">
    <name type="scientific">Alectoria fallacina</name>
    <dbReference type="NCBI Taxonomy" id="1903189"/>
    <lineage>
        <taxon>Eukaryota</taxon>
        <taxon>Fungi</taxon>
        <taxon>Dikarya</taxon>
        <taxon>Ascomycota</taxon>
        <taxon>Pezizomycotina</taxon>
        <taxon>Lecanoromycetes</taxon>
        <taxon>OSLEUM clade</taxon>
        <taxon>Lecanoromycetidae</taxon>
        <taxon>Lecanorales</taxon>
        <taxon>Lecanorineae</taxon>
        <taxon>Parmeliaceae</taxon>
        <taxon>Alectoria</taxon>
    </lineage>
</organism>
<protein>
    <submittedName>
        <fullName evidence="2">Uncharacterized protein</fullName>
    </submittedName>
</protein>
<keyword evidence="1" id="KW-0732">Signal</keyword>
<dbReference type="EMBL" id="CAJPDR010000072">
    <property type="protein sequence ID" value="CAF9914346.1"/>
    <property type="molecule type" value="Genomic_DNA"/>
</dbReference>
<reference evidence="2" key="1">
    <citation type="submission" date="2021-03" db="EMBL/GenBank/DDBJ databases">
        <authorList>
            <person name="Tagirdzhanova G."/>
        </authorList>
    </citation>
    <scope>NUCLEOTIDE SEQUENCE</scope>
</reference>
<comment type="caution">
    <text evidence="2">The sequence shown here is derived from an EMBL/GenBank/DDBJ whole genome shotgun (WGS) entry which is preliminary data.</text>
</comment>
<name>A0A8H3F4T9_9LECA</name>
<evidence type="ECO:0000313" key="3">
    <source>
        <dbReference type="Proteomes" id="UP000664203"/>
    </source>
</evidence>